<protein>
    <submittedName>
        <fullName evidence="2">Uncharacterized protein</fullName>
    </submittedName>
</protein>
<evidence type="ECO:0000313" key="2">
    <source>
        <dbReference type="EMBL" id="KAK3259147.1"/>
    </source>
</evidence>
<reference evidence="2 3" key="1">
    <citation type="journal article" date="2015" name="Genome Biol. Evol.">
        <title>Comparative Genomics of a Bacterivorous Green Alga Reveals Evolutionary Causalities and Consequences of Phago-Mixotrophic Mode of Nutrition.</title>
        <authorList>
            <person name="Burns J.A."/>
            <person name="Paasch A."/>
            <person name="Narechania A."/>
            <person name="Kim E."/>
        </authorList>
    </citation>
    <scope>NUCLEOTIDE SEQUENCE [LARGE SCALE GENOMIC DNA]</scope>
    <source>
        <strain evidence="2">PLY_AMNH</strain>
    </source>
</reference>
<comment type="caution">
    <text evidence="2">The sequence shown here is derived from an EMBL/GenBank/DDBJ whole genome shotgun (WGS) entry which is preliminary data.</text>
</comment>
<evidence type="ECO:0000313" key="1">
    <source>
        <dbReference type="EMBL" id="KAK3249163.1"/>
    </source>
</evidence>
<dbReference type="AlphaFoldDB" id="A0AAE0FG12"/>
<keyword evidence="3" id="KW-1185">Reference proteome</keyword>
<organism evidence="2 3">
    <name type="scientific">Cymbomonas tetramitiformis</name>
    <dbReference type="NCBI Taxonomy" id="36881"/>
    <lineage>
        <taxon>Eukaryota</taxon>
        <taxon>Viridiplantae</taxon>
        <taxon>Chlorophyta</taxon>
        <taxon>Pyramimonadophyceae</taxon>
        <taxon>Pyramimonadales</taxon>
        <taxon>Pyramimonadaceae</taxon>
        <taxon>Cymbomonas</taxon>
    </lineage>
</organism>
<dbReference type="EMBL" id="LGRX02018953">
    <property type="protein sequence ID" value="KAK3259147.1"/>
    <property type="molecule type" value="Genomic_DNA"/>
</dbReference>
<sequence>MAMVESVTYDGCFPRFPDCFTHKFKQMVYVYKKIWKQMKDGALGRDIENFAEVPDFWKSVMFCARANSRDEARALLAEWLISKRVIVLPPSARDGGNAKKQKCFMYLARYMLSMHVVEHGFTKLENVLTRFDDFVVSMITYSADFCARVNLFNEGMHKQDVRRITDETVANIRRERKDRNSGDVKFTHKDGVRITCNAWMRHIENWDWTVDKKHQLKTVVRISFGMSVSALKDWTSVMDHLPPVFFELGMRLQNTEEASVATSRVDSRQIIGM</sequence>
<accession>A0AAE0FG12</accession>
<name>A0AAE0FG12_9CHLO</name>
<gene>
    <name evidence="2" type="ORF">CYMTET_31807</name>
    <name evidence="1" type="ORF">CYMTET_41426</name>
</gene>
<proteinExistence type="predicted"/>
<reference evidence="2" key="2">
    <citation type="submission" date="2023-06" db="EMBL/GenBank/DDBJ databases">
        <title>Long-read-based genome assembly of the green algal bacterivore Cymbomonas tetramitiformis.</title>
        <authorList>
            <person name="Gyaltshen Y."/>
            <person name="Rozenberg A."/>
            <person name="Paasch A."/>
            <person name="Burns J.A."/>
            <person name="Warring S."/>
            <person name="Larson R."/>
            <person name="Maurer-Alcala X."/>
            <person name="Dacks J."/>
            <person name="Kim E."/>
        </authorList>
    </citation>
    <scope>NUCLEOTIDE SEQUENCE</scope>
    <source>
        <strain evidence="2">PLY_AMNH</strain>
    </source>
</reference>
<dbReference type="EMBL" id="LGRX02027573">
    <property type="protein sequence ID" value="KAK3249163.1"/>
    <property type="molecule type" value="Genomic_DNA"/>
</dbReference>
<evidence type="ECO:0000313" key="3">
    <source>
        <dbReference type="Proteomes" id="UP001190700"/>
    </source>
</evidence>
<dbReference type="Proteomes" id="UP001190700">
    <property type="component" value="Unassembled WGS sequence"/>
</dbReference>